<dbReference type="RefSeq" id="XP_018701339.1">
    <property type="nucleotide sequence ID" value="XM_018851600.1"/>
</dbReference>
<dbReference type="Proteomes" id="UP000076744">
    <property type="component" value="Unassembled WGS sequence"/>
</dbReference>
<evidence type="ECO:0000313" key="2">
    <source>
        <dbReference type="Proteomes" id="UP000076744"/>
    </source>
</evidence>
<accession>A0A167NEX2</accession>
<keyword evidence="2" id="KW-1185">Reference proteome</keyword>
<dbReference type="PANTHER" id="PTHR38797">
    <property type="entry name" value="NUCLEAR PORE COMPLEX PROTEIN NUP85-RELATED"/>
    <property type="match status" value="1"/>
</dbReference>
<dbReference type="InterPro" id="IPR022085">
    <property type="entry name" value="OpdG"/>
</dbReference>
<dbReference type="GeneID" id="30024289"/>
<proteinExistence type="predicted"/>
<sequence length="329" mass="36055">MEDIGHYLRLALETLCLHLLSINDATTFRVFFVQDAHPGSPAIFSNGLAFIHILLIPEFDIDLHDLWFTYYHAAKNTADKNPILDRLVIQIIQARELGALRRPSPADASVTIEATTSDGVIWTDLPFLVPDDRVLAPGLADDGRKNLLSFTTFLAKRASVGVCQDRLSGIGLALLCDALETPRLLGASGEEEHGEEPARLPQDVTFATLLPAVNAWLSHAGHKIVQLADARWESDACSLGELFRGDPLCGSATPAGFSPERWLFWLKRLEQIAEAAEGAGGKRLGGTVRRSMDNMLLVADERHSAVKQLLHYSPGVIRHEPMVQVFGPS</sequence>
<comment type="caution">
    <text evidence="1">The sequence shown here is derived from an EMBL/GenBank/DDBJ whole genome shotgun (WGS) entry which is preliminary data.</text>
</comment>
<reference evidence="1 2" key="1">
    <citation type="journal article" date="2016" name="Genome Biol. Evol.">
        <title>Divergent and convergent evolution of fungal pathogenicity.</title>
        <authorList>
            <person name="Shang Y."/>
            <person name="Xiao G."/>
            <person name="Zheng P."/>
            <person name="Cen K."/>
            <person name="Zhan S."/>
            <person name="Wang C."/>
        </authorList>
    </citation>
    <scope>NUCLEOTIDE SEQUENCE [LARGE SCALE GENOMIC DNA]</scope>
    <source>
        <strain evidence="1 2">ARSEF 2679</strain>
    </source>
</reference>
<dbReference type="InterPro" id="IPR053204">
    <property type="entry name" value="Oxopyrrolidines_Biosynth-assoc"/>
</dbReference>
<evidence type="ECO:0000313" key="1">
    <source>
        <dbReference type="EMBL" id="OAA55486.1"/>
    </source>
</evidence>
<dbReference type="OrthoDB" id="5403091at2759"/>
<gene>
    <name evidence="1" type="ORF">ISF_07997</name>
</gene>
<dbReference type="AlphaFoldDB" id="A0A167NEX2"/>
<dbReference type="EMBL" id="AZHB01000025">
    <property type="protein sequence ID" value="OAA55486.1"/>
    <property type="molecule type" value="Genomic_DNA"/>
</dbReference>
<name>A0A167NEX2_CORFA</name>
<organism evidence="1 2">
    <name type="scientific">Cordyceps fumosorosea (strain ARSEF 2679)</name>
    <name type="common">Isaria fumosorosea</name>
    <dbReference type="NCBI Taxonomy" id="1081104"/>
    <lineage>
        <taxon>Eukaryota</taxon>
        <taxon>Fungi</taxon>
        <taxon>Dikarya</taxon>
        <taxon>Ascomycota</taxon>
        <taxon>Pezizomycotina</taxon>
        <taxon>Sordariomycetes</taxon>
        <taxon>Hypocreomycetidae</taxon>
        <taxon>Hypocreales</taxon>
        <taxon>Cordycipitaceae</taxon>
        <taxon>Cordyceps</taxon>
    </lineage>
</organism>
<dbReference type="Pfam" id="PF12311">
    <property type="entry name" value="DUF3632"/>
    <property type="match status" value="1"/>
</dbReference>
<dbReference type="PANTHER" id="PTHR38797:SF7">
    <property type="entry name" value="TRANSCRIPTION FACTOR DOMAIN-CONTAINING PROTEIN"/>
    <property type="match status" value="1"/>
</dbReference>
<protein>
    <submittedName>
        <fullName evidence="1">Uncharacterized protein</fullName>
    </submittedName>
</protein>